<reference evidence="2" key="1">
    <citation type="submission" date="2021-01" db="EMBL/GenBank/DDBJ databases">
        <authorList>
            <person name="Corre E."/>
            <person name="Pelletier E."/>
            <person name="Niang G."/>
            <person name="Scheremetjew M."/>
            <person name="Finn R."/>
            <person name="Kale V."/>
            <person name="Holt S."/>
            <person name="Cochrane G."/>
            <person name="Meng A."/>
            <person name="Brown T."/>
            <person name="Cohen L."/>
        </authorList>
    </citation>
    <scope>NUCLEOTIDE SEQUENCE</scope>
    <source>
        <strain evidence="2">10249 10 AB</strain>
    </source>
</reference>
<organism evidence="2">
    <name type="scientific">Pseudo-nitzschia australis</name>
    <dbReference type="NCBI Taxonomy" id="44445"/>
    <lineage>
        <taxon>Eukaryota</taxon>
        <taxon>Sar</taxon>
        <taxon>Stramenopiles</taxon>
        <taxon>Ochrophyta</taxon>
        <taxon>Bacillariophyta</taxon>
        <taxon>Bacillariophyceae</taxon>
        <taxon>Bacillariophycidae</taxon>
        <taxon>Bacillariales</taxon>
        <taxon>Bacillariaceae</taxon>
        <taxon>Pseudo-nitzschia</taxon>
    </lineage>
</organism>
<dbReference type="AlphaFoldDB" id="A0A7S4A9X1"/>
<dbReference type="EMBL" id="HBIX01001748">
    <property type="protein sequence ID" value="CAE0708575.1"/>
    <property type="molecule type" value="Transcribed_RNA"/>
</dbReference>
<proteinExistence type="predicted"/>
<keyword evidence="1" id="KW-0732">Signal</keyword>
<accession>A0A7S4A9X1</accession>
<name>A0A7S4A9X1_9STRA</name>
<gene>
    <name evidence="2" type="ORF">PAUS00366_LOCUS1295</name>
</gene>
<feature type="chain" id="PRO_5031027377" evidence="1">
    <location>
        <begin position="19"/>
        <end position="138"/>
    </location>
</feature>
<protein>
    <submittedName>
        <fullName evidence="2">Uncharacterized protein</fullName>
    </submittedName>
</protein>
<sequence>MNMLGYTSLFLLLTMSSGFRVPNRAMMTRLTGTAIRSESTNTESSSSEHYETYTDGTVNPCWQDIYDADCNMDSIFTARFVASEWIKELPCGSGMEDCDFPEDAVVPEMRPESHEHPEVDVMNFLNIKRVDDDTKLSP</sequence>
<feature type="signal peptide" evidence="1">
    <location>
        <begin position="1"/>
        <end position="18"/>
    </location>
</feature>
<evidence type="ECO:0000313" key="2">
    <source>
        <dbReference type="EMBL" id="CAE0708575.1"/>
    </source>
</evidence>
<evidence type="ECO:0000256" key="1">
    <source>
        <dbReference type="SAM" id="SignalP"/>
    </source>
</evidence>